<dbReference type="EMBL" id="CP001674">
    <property type="protein sequence ID" value="ACT51293.1"/>
    <property type="molecule type" value="Genomic_DNA"/>
</dbReference>
<protein>
    <recommendedName>
        <fullName evidence="3">CobQ/CobB/MinD/ParA nucleotide binding domain-containing protein</fullName>
    </recommendedName>
</protein>
<reference evidence="2" key="1">
    <citation type="submission" date="2009-07" db="EMBL/GenBank/DDBJ databases">
        <title>Complete sequence of chromosome of Methylovorus sp. SIP3-4.</title>
        <authorList>
            <person name="Lucas S."/>
            <person name="Copeland A."/>
            <person name="Lapidus A."/>
            <person name="Glavina del Rio T."/>
            <person name="Tice H."/>
            <person name="Bruce D."/>
            <person name="Goodwin L."/>
            <person name="Pitluck S."/>
            <person name="Clum A."/>
            <person name="Larimer F."/>
            <person name="Land M."/>
            <person name="Hauser L."/>
            <person name="Kyrpides N."/>
            <person name="Mikhailova N."/>
            <person name="Kayluzhnaya M."/>
            <person name="Chistoserdova L."/>
        </authorList>
    </citation>
    <scope>NUCLEOTIDE SEQUENCE [LARGE SCALE GENOMIC DNA]</scope>
    <source>
        <strain evidence="2">SIP3-4</strain>
    </source>
</reference>
<dbReference type="RefSeq" id="WP_015830640.1">
    <property type="nucleotide sequence ID" value="NC_012969.1"/>
</dbReference>
<organism evidence="1 2">
    <name type="scientific">Methylovorus glucosotrophus (strain SIP3-4)</name>
    <dbReference type="NCBI Taxonomy" id="582744"/>
    <lineage>
        <taxon>Bacteria</taxon>
        <taxon>Pseudomonadati</taxon>
        <taxon>Pseudomonadota</taxon>
        <taxon>Betaproteobacteria</taxon>
        <taxon>Nitrosomonadales</taxon>
        <taxon>Methylophilaceae</taxon>
        <taxon>Methylovorus</taxon>
    </lineage>
</organism>
<proteinExistence type="predicted"/>
<sequence length="268" mass="30277">MTKESKEVKLKKIFLSVGLQSDRGKTIIMNAITYLLEKDGKQVAKFDGDFVNSSEKDKGYFTQYNIKGNTNPLESCVPFNLHNDKEMVAYATDTDADNIAIDLPVGALLQLQEMFCSIDDTPETRKYNLELFYNSYGDKGYELNLVVPIGGEKDVDNTLKLLASIFEGLNLRYNINIIIVVNVGLLLSRGFISEVAKYEEFMQLAVFNKNITIKEVRMTTKFDVKGIMSRQLHNTKFETFLAARHDGLVQVLVGGVKNDLKNLYEAIK</sequence>
<evidence type="ECO:0000313" key="2">
    <source>
        <dbReference type="Proteomes" id="UP000002743"/>
    </source>
</evidence>
<dbReference type="HOGENOM" id="CLU_1037504_0_0_4"/>
<dbReference type="KEGG" id="mei:Msip34_2051"/>
<evidence type="ECO:0008006" key="3">
    <source>
        <dbReference type="Google" id="ProtNLM"/>
    </source>
</evidence>
<dbReference type="Proteomes" id="UP000002743">
    <property type="component" value="Chromosome"/>
</dbReference>
<keyword evidence="2" id="KW-1185">Reference proteome</keyword>
<name>C6X7W6_METGS</name>
<dbReference type="AlphaFoldDB" id="C6X7W6"/>
<evidence type="ECO:0000313" key="1">
    <source>
        <dbReference type="EMBL" id="ACT51293.1"/>
    </source>
</evidence>
<accession>C6X7W6</accession>
<gene>
    <name evidence="1" type="ordered locus">Msip34_2051</name>
</gene>
<reference evidence="1 2" key="2">
    <citation type="journal article" date="2011" name="J. Bacteriol.">
        <title>Genomes of three methylotrophs from a single niche uncover genetic and metabolic divergence of Methylophilaceae.</title>
        <authorList>
            <person name="Lapidus A."/>
            <person name="Clum A."/>
            <person name="Labutti K."/>
            <person name="Kaluzhnaya M.G."/>
            <person name="Lim S."/>
            <person name="Beck D.A."/>
            <person name="Glavina Del Rio T."/>
            <person name="Nolan M."/>
            <person name="Mavromatis K."/>
            <person name="Huntemann M."/>
            <person name="Lucas S."/>
            <person name="Lidstrom M.E."/>
            <person name="Ivanova N."/>
            <person name="Chistoserdova L."/>
        </authorList>
    </citation>
    <scope>NUCLEOTIDE SEQUENCE [LARGE SCALE GENOMIC DNA]</scope>
    <source>
        <strain evidence="1 2">SIP3-4</strain>
    </source>
</reference>